<dbReference type="Pfam" id="PF00483">
    <property type="entry name" value="NTP_transferase"/>
    <property type="match status" value="1"/>
</dbReference>
<dbReference type="SUPFAM" id="SSF53448">
    <property type="entry name" value="Nucleotide-diphospho-sugar transferases"/>
    <property type="match status" value="1"/>
</dbReference>
<feature type="domain" description="Nucleotidyl transferase" evidence="1">
    <location>
        <begin position="10"/>
        <end position="157"/>
    </location>
</feature>
<dbReference type="InterPro" id="IPR005835">
    <property type="entry name" value="NTP_transferase_dom"/>
</dbReference>
<dbReference type="AlphaFoldDB" id="X1MVX2"/>
<dbReference type="PANTHER" id="PTHR42883:SF2">
    <property type="entry name" value="THYMIDYLYLTRANSFERASE"/>
    <property type="match status" value="1"/>
</dbReference>
<reference evidence="2" key="1">
    <citation type="journal article" date="2014" name="Front. Microbiol.">
        <title>High frequency of phylogenetically diverse reductive dehalogenase-homologous genes in deep subseafloor sedimentary metagenomes.</title>
        <authorList>
            <person name="Kawai M."/>
            <person name="Futagami T."/>
            <person name="Toyoda A."/>
            <person name="Takaki Y."/>
            <person name="Nishi S."/>
            <person name="Hori S."/>
            <person name="Arai W."/>
            <person name="Tsubouchi T."/>
            <person name="Morono Y."/>
            <person name="Uchiyama I."/>
            <person name="Ito T."/>
            <person name="Fujiyama A."/>
            <person name="Inagaki F."/>
            <person name="Takami H."/>
        </authorList>
    </citation>
    <scope>NUCLEOTIDE SEQUENCE</scope>
    <source>
        <strain evidence="2">Expedition CK06-06</strain>
    </source>
</reference>
<name>X1MVX2_9ZZZZ</name>
<gene>
    <name evidence="2" type="ORF">S06H3_10744</name>
</gene>
<dbReference type="Gene3D" id="3.90.550.10">
    <property type="entry name" value="Spore Coat Polysaccharide Biosynthesis Protein SpsA, Chain A"/>
    <property type="match status" value="1"/>
</dbReference>
<comment type="caution">
    <text evidence="2">The sequence shown here is derived from an EMBL/GenBank/DDBJ whole genome shotgun (WGS) entry which is preliminary data.</text>
</comment>
<dbReference type="InterPro" id="IPR029044">
    <property type="entry name" value="Nucleotide-diphossugar_trans"/>
</dbReference>
<organism evidence="2">
    <name type="scientific">marine sediment metagenome</name>
    <dbReference type="NCBI Taxonomy" id="412755"/>
    <lineage>
        <taxon>unclassified sequences</taxon>
        <taxon>metagenomes</taxon>
        <taxon>ecological metagenomes</taxon>
    </lineage>
</organism>
<dbReference type="PANTHER" id="PTHR42883">
    <property type="entry name" value="GLUCOSE-1-PHOSPHATE THYMIDYLTRANSFERASE"/>
    <property type="match status" value="1"/>
</dbReference>
<accession>X1MVX2</accession>
<dbReference type="EMBL" id="BARV01005048">
    <property type="protein sequence ID" value="GAI10484.1"/>
    <property type="molecule type" value="Genomic_DNA"/>
</dbReference>
<proteinExistence type="predicted"/>
<protein>
    <recommendedName>
        <fullName evidence="1">Nucleotidyl transferase domain-containing protein</fullName>
    </recommendedName>
</protein>
<evidence type="ECO:0000259" key="1">
    <source>
        <dbReference type="Pfam" id="PF00483"/>
    </source>
</evidence>
<evidence type="ECO:0000313" key="2">
    <source>
        <dbReference type="EMBL" id="GAI10484.1"/>
    </source>
</evidence>
<sequence length="168" mass="19347">MDKIPKNIDIMVNTNKKFEADFHQWQRTINRKVEILVEEVLSEDQKLGAVGSLNFWIENKPIVEALLVIAGDNYFEFDLAQFIARYDGKHTLVAVYDIGDKGKASQFGVVQLDGHRIAEFQEKPAKPQSSLVATACYIFPQRIFPLLHQYCQRGKRDNLGSFYRLPDR</sequence>